<accession>A0AAV1LHX2</accession>
<reference evidence="2 3" key="1">
    <citation type="submission" date="2023-11" db="EMBL/GenBank/DDBJ databases">
        <authorList>
            <person name="Hedman E."/>
            <person name="Englund M."/>
            <person name="Stromberg M."/>
            <person name="Nyberg Akerstrom W."/>
            <person name="Nylinder S."/>
            <person name="Jareborg N."/>
            <person name="Kallberg Y."/>
            <person name="Kronander E."/>
        </authorList>
    </citation>
    <scope>NUCLEOTIDE SEQUENCE [LARGE SCALE GENOMIC DNA]</scope>
</reference>
<dbReference type="Proteomes" id="UP001314205">
    <property type="component" value="Unassembled WGS sequence"/>
</dbReference>
<dbReference type="PANTHER" id="PTHR19446">
    <property type="entry name" value="REVERSE TRANSCRIPTASES"/>
    <property type="match status" value="1"/>
</dbReference>
<evidence type="ECO:0000313" key="3">
    <source>
        <dbReference type="Proteomes" id="UP001314205"/>
    </source>
</evidence>
<dbReference type="PROSITE" id="PS50878">
    <property type="entry name" value="RT_POL"/>
    <property type="match status" value="1"/>
</dbReference>
<dbReference type="EMBL" id="CAVLGL010000089">
    <property type="protein sequence ID" value="CAK1593657.1"/>
    <property type="molecule type" value="Genomic_DNA"/>
</dbReference>
<comment type="caution">
    <text evidence="2">The sequence shown here is derived from an EMBL/GenBank/DDBJ whole genome shotgun (WGS) entry which is preliminary data.</text>
</comment>
<proteinExistence type="predicted"/>
<organism evidence="2 3">
    <name type="scientific">Parnassius mnemosyne</name>
    <name type="common">clouded apollo</name>
    <dbReference type="NCBI Taxonomy" id="213953"/>
    <lineage>
        <taxon>Eukaryota</taxon>
        <taxon>Metazoa</taxon>
        <taxon>Ecdysozoa</taxon>
        <taxon>Arthropoda</taxon>
        <taxon>Hexapoda</taxon>
        <taxon>Insecta</taxon>
        <taxon>Pterygota</taxon>
        <taxon>Neoptera</taxon>
        <taxon>Endopterygota</taxon>
        <taxon>Lepidoptera</taxon>
        <taxon>Glossata</taxon>
        <taxon>Ditrysia</taxon>
        <taxon>Papilionoidea</taxon>
        <taxon>Papilionidae</taxon>
        <taxon>Parnassiinae</taxon>
        <taxon>Parnassini</taxon>
        <taxon>Parnassius</taxon>
        <taxon>Driopa</taxon>
    </lineage>
</organism>
<keyword evidence="3" id="KW-1185">Reference proteome</keyword>
<sequence length="141" mass="16380">MDTEGAIANLINTSVETGIYPDELKIGCVRPIYKKGRRDDFLNYRPITLLSSINKIVEKYVREQIDKFYNTHDVIYENQFGFQAGKGSNDLLMKLTDEINEYLNNKNHVLVLFIDFSRAFDTLDHKKSSLSWTIVEYGDLF</sequence>
<dbReference type="InterPro" id="IPR000477">
    <property type="entry name" value="RT_dom"/>
</dbReference>
<dbReference type="Pfam" id="PF00078">
    <property type="entry name" value="RVT_1"/>
    <property type="match status" value="1"/>
</dbReference>
<evidence type="ECO:0000259" key="1">
    <source>
        <dbReference type="PROSITE" id="PS50878"/>
    </source>
</evidence>
<dbReference type="AlphaFoldDB" id="A0AAV1LHX2"/>
<feature type="domain" description="Reverse transcriptase" evidence="1">
    <location>
        <begin position="13"/>
        <end position="141"/>
    </location>
</feature>
<protein>
    <recommendedName>
        <fullName evidence="1">Reverse transcriptase domain-containing protein</fullName>
    </recommendedName>
</protein>
<evidence type="ECO:0000313" key="2">
    <source>
        <dbReference type="EMBL" id="CAK1593657.1"/>
    </source>
</evidence>
<name>A0AAV1LHX2_9NEOP</name>
<gene>
    <name evidence="2" type="ORF">PARMNEM_LOCUS13410</name>
</gene>